<accession>A0A0U2W4M7</accession>
<reference evidence="9 10" key="2">
    <citation type="journal article" date="2016" name="Genome Announc.">
        <title>Complete Genome Sequences of Two Interactive Moderate Thermophiles, Paenibacillus napthalenovorans 32O-Y and Paenibacillus sp. 32O-W.</title>
        <authorList>
            <person name="Butler R.R.III."/>
            <person name="Wang J."/>
            <person name="Stark B.C."/>
            <person name="Pombert J.F."/>
        </authorList>
    </citation>
    <scope>NUCLEOTIDE SEQUENCE [LARGE SCALE GENOMIC DNA]</scope>
    <source>
        <strain evidence="9 10">32O-Y</strain>
    </source>
</reference>
<dbReference type="InterPro" id="IPR052017">
    <property type="entry name" value="TSUP"/>
</dbReference>
<dbReference type="PANTHER" id="PTHR30269:SF37">
    <property type="entry name" value="MEMBRANE TRANSPORTER PROTEIN"/>
    <property type="match status" value="1"/>
</dbReference>
<name>A0A0U2W4M7_9BACL</name>
<dbReference type="Pfam" id="PF01925">
    <property type="entry name" value="TauE"/>
    <property type="match status" value="1"/>
</dbReference>
<feature type="transmembrane region" description="Helical" evidence="8">
    <location>
        <begin position="48"/>
        <end position="66"/>
    </location>
</feature>
<dbReference type="AlphaFoldDB" id="A0A0U2W4M7"/>
<evidence type="ECO:0000313" key="9">
    <source>
        <dbReference type="EMBL" id="ALS22365.1"/>
    </source>
</evidence>
<evidence type="ECO:0000256" key="5">
    <source>
        <dbReference type="ARBA" id="ARBA00022692"/>
    </source>
</evidence>
<evidence type="ECO:0000256" key="8">
    <source>
        <dbReference type="RuleBase" id="RU363041"/>
    </source>
</evidence>
<protein>
    <recommendedName>
        <fullName evidence="8">Probable membrane transporter protein</fullName>
    </recommendedName>
</protein>
<evidence type="ECO:0000256" key="4">
    <source>
        <dbReference type="ARBA" id="ARBA00022475"/>
    </source>
</evidence>
<feature type="transmembrane region" description="Helical" evidence="8">
    <location>
        <begin position="103"/>
        <end position="124"/>
    </location>
</feature>
<keyword evidence="3" id="KW-0813">Transport</keyword>
<feature type="transmembrane region" description="Helical" evidence="8">
    <location>
        <begin position="198"/>
        <end position="218"/>
    </location>
</feature>
<dbReference type="EMBL" id="CP013652">
    <property type="protein sequence ID" value="ALS22365.1"/>
    <property type="molecule type" value="Genomic_DNA"/>
</dbReference>
<keyword evidence="4 8" id="KW-1003">Cell membrane</keyword>
<feature type="transmembrane region" description="Helical" evidence="8">
    <location>
        <begin position="169"/>
        <end position="192"/>
    </location>
</feature>
<evidence type="ECO:0000256" key="3">
    <source>
        <dbReference type="ARBA" id="ARBA00022448"/>
    </source>
</evidence>
<keyword evidence="7 8" id="KW-0472">Membrane</keyword>
<keyword evidence="10" id="KW-1185">Reference proteome</keyword>
<evidence type="ECO:0000256" key="7">
    <source>
        <dbReference type="ARBA" id="ARBA00023136"/>
    </source>
</evidence>
<dbReference type="KEGG" id="pnp:IJ22_19910"/>
<feature type="transmembrane region" description="Helical" evidence="8">
    <location>
        <begin position="78"/>
        <end position="97"/>
    </location>
</feature>
<dbReference type="Proteomes" id="UP000061660">
    <property type="component" value="Chromosome"/>
</dbReference>
<reference evidence="10" key="1">
    <citation type="submission" date="2015-12" db="EMBL/GenBank/DDBJ databases">
        <title>Complete genome sequences of two moderately thermophilic Paenibacillus species.</title>
        <authorList>
            <person name="Butler R.III."/>
            <person name="Wang J."/>
            <person name="Stark B.C."/>
            <person name="Pombert J.-F."/>
        </authorList>
    </citation>
    <scope>NUCLEOTIDE SEQUENCE [LARGE SCALE GENOMIC DNA]</scope>
    <source>
        <strain evidence="10">32O-Y</strain>
    </source>
</reference>
<dbReference type="PANTHER" id="PTHR30269">
    <property type="entry name" value="TRANSMEMBRANE PROTEIN YFCA"/>
    <property type="match status" value="1"/>
</dbReference>
<dbReference type="InterPro" id="IPR002781">
    <property type="entry name" value="TM_pro_TauE-like"/>
</dbReference>
<dbReference type="GO" id="GO:0005886">
    <property type="term" value="C:plasma membrane"/>
    <property type="evidence" value="ECO:0007669"/>
    <property type="project" value="UniProtKB-SubCell"/>
</dbReference>
<dbReference type="STRING" id="162209.IJ22_19910"/>
<evidence type="ECO:0000256" key="6">
    <source>
        <dbReference type="ARBA" id="ARBA00022989"/>
    </source>
</evidence>
<evidence type="ECO:0000313" key="10">
    <source>
        <dbReference type="Proteomes" id="UP000061660"/>
    </source>
</evidence>
<gene>
    <name evidence="9" type="ORF">IJ22_19910</name>
</gene>
<evidence type="ECO:0000256" key="1">
    <source>
        <dbReference type="ARBA" id="ARBA00004651"/>
    </source>
</evidence>
<sequence length="252" mass="27067">MIFLTISAIAIFIAVLALLVAGFAKGISGMGLPVVATPVLTLLFDLQTAIAITIVPTLLTDIIMLIRTPKNWGLIKNAASLMMFGMCGIAVGSYALVRIHPSILSAVLGVIILLFVGTSFFAVFPAIKQRRRLDATVGFIAGTAQGAAGASGPIISMYMLQMKMSRDEFLFMINSFFVTIDVIQLMTVYKLGLYHGPVIYYSIGAIVPALLALAAAFALQKKISDQVFRYSVLIMMTLSASALLFKSIQTML</sequence>
<keyword evidence="5 8" id="KW-0812">Transmembrane</keyword>
<comment type="subcellular location">
    <subcellularLocation>
        <location evidence="1 8">Cell membrane</location>
        <topology evidence="1 8">Multi-pass membrane protein</topology>
    </subcellularLocation>
</comment>
<keyword evidence="6 8" id="KW-1133">Transmembrane helix</keyword>
<dbReference type="PATRIC" id="fig|162209.4.peg.2109"/>
<evidence type="ECO:0000256" key="2">
    <source>
        <dbReference type="ARBA" id="ARBA00009142"/>
    </source>
</evidence>
<proteinExistence type="inferred from homology"/>
<comment type="similarity">
    <text evidence="2 8">Belongs to the 4-toluene sulfonate uptake permease (TSUP) (TC 2.A.102) family.</text>
</comment>
<organism evidence="9 10">
    <name type="scientific">Paenibacillus naphthalenovorans</name>
    <dbReference type="NCBI Taxonomy" id="162209"/>
    <lineage>
        <taxon>Bacteria</taxon>
        <taxon>Bacillati</taxon>
        <taxon>Bacillota</taxon>
        <taxon>Bacilli</taxon>
        <taxon>Bacillales</taxon>
        <taxon>Paenibacillaceae</taxon>
        <taxon>Paenibacillus</taxon>
    </lineage>
</organism>
<feature type="transmembrane region" description="Helical" evidence="8">
    <location>
        <begin position="230"/>
        <end position="248"/>
    </location>
</feature>